<accession>A0A1G6D5W0</accession>
<proteinExistence type="predicted"/>
<evidence type="ECO:0008006" key="3">
    <source>
        <dbReference type="Google" id="ProtNLM"/>
    </source>
</evidence>
<sequence>MILPRLTPKESWMEFIAEGRQFHKTALGGINRPEVFTPEILYNLFAMAMEKYIMGLLMFRKNLPDNHTFQDLVDGLRRMEAQAGEALVASLDEELAGELQALDAFQEICSVEGYARRAPNEEEILKMSRTCTKLREYVEAGLPRESATCAT</sequence>
<dbReference type="EMBL" id="FMXO01000010">
    <property type="protein sequence ID" value="SDB40564.1"/>
    <property type="molecule type" value="Genomic_DNA"/>
</dbReference>
<dbReference type="AlphaFoldDB" id="A0A1G6D5W0"/>
<dbReference type="Proteomes" id="UP000198771">
    <property type="component" value="Unassembled WGS sequence"/>
</dbReference>
<evidence type="ECO:0000313" key="1">
    <source>
        <dbReference type="EMBL" id="SDB40564.1"/>
    </source>
</evidence>
<protein>
    <recommendedName>
        <fullName evidence="3">HEPN domain-containing protein</fullName>
    </recommendedName>
</protein>
<evidence type="ECO:0000313" key="2">
    <source>
        <dbReference type="Proteomes" id="UP000198771"/>
    </source>
</evidence>
<dbReference type="OrthoDB" id="5431543at2"/>
<name>A0A1G6D5W0_9BACT</name>
<keyword evidence="2" id="KW-1185">Reference proteome</keyword>
<reference evidence="1 2" key="1">
    <citation type="submission" date="2016-10" db="EMBL/GenBank/DDBJ databases">
        <authorList>
            <person name="de Groot N.N."/>
        </authorList>
    </citation>
    <scope>NUCLEOTIDE SEQUENCE [LARGE SCALE GENOMIC DNA]</scope>
    <source>
        <strain evidence="1 2">ASO4-2</strain>
    </source>
</reference>
<organism evidence="1 2">
    <name type="scientific">Desulfonatronum thiosulfatophilum</name>
    <dbReference type="NCBI Taxonomy" id="617002"/>
    <lineage>
        <taxon>Bacteria</taxon>
        <taxon>Pseudomonadati</taxon>
        <taxon>Thermodesulfobacteriota</taxon>
        <taxon>Desulfovibrionia</taxon>
        <taxon>Desulfovibrionales</taxon>
        <taxon>Desulfonatronaceae</taxon>
        <taxon>Desulfonatronum</taxon>
    </lineage>
</organism>
<gene>
    <name evidence="1" type="ORF">SAMN05660653_01949</name>
</gene>
<dbReference type="RefSeq" id="WP_139162972.1">
    <property type="nucleotide sequence ID" value="NZ_FMXO01000010.1"/>
</dbReference>